<evidence type="ECO:0000256" key="3">
    <source>
        <dbReference type="ARBA" id="ARBA00011995"/>
    </source>
</evidence>
<evidence type="ECO:0000256" key="5">
    <source>
        <dbReference type="ARBA" id="ARBA00023002"/>
    </source>
</evidence>
<dbReference type="SUPFAM" id="SSF55021">
    <property type="entry name" value="ACT-like"/>
    <property type="match status" value="1"/>
</dbReference>
<dbReference type="OrthoDB" id="983542at2759"/>
<feature type="domain" description="Biopterin-dependent aromatic amino acid hydroxylase family profile" evidence="10">
    <location>
        <begin position="93"/>
        <end position="422"/>
    </location>
</feature>
<feature type="binding site" evidence="8">
    <location>
        <position position="318"/>
    </location>
    <ligand>
        <name>Fe cation</name>
        <dbReference type="ChEBI" id="CHEBI:24875"/>
    </ligand>
</feature>
<accession>A0A9W8ICI4</accession>
<dbReference type="AlphaFoldDB" id="A0A9W8ICI4"/>
<dbReference type="PROSITE" id="PS51671">
    <property type="entry name" value="ACT"/>
    <property type="match status" value="1"/>
</dbReference>
<evidence type="ECO:0000256" key="8">
    <source>
        <dbReference type="PIRSR" id="PIRSR000336-1"/>
    </source>
</evidence>
<dbReference type="GO" id="GO:0005506">
    <property type="term" value="F:iron ion binding"/>
    <property type="evidence" value="ECO:0007669"/>
    <property type="project" value="InterPro"/>
</dbReference>
<evidence type="ECO:0000256" key="7">
    <source>
        <dbReference type="ARBA" id="ARBA00023033"/>
    </source>
</evidence>
<feature type="binding site" evidence="8">
    <location>
        <position position="273"/>
    </location>
    <ligand>
        <name>Fe cation</name>
        <dbReference type="ChEBI" id="CHEBI:24875"/>
    </ligand>
</feature>
<dbReference type="InterPro" id="IPR002912">
    <property type="entry name" value="ACT_dom"/>
</dbReference>
<proteinExistence type="inferred from homology"/>
<reference evidence="12" key="1">
    <citation type="submission" date="2022-07" db="EMBL/GenBank/DDBJ databases">
        <title>Phylogenomic reconstructions and comparative analyses of Kickxellomycotina fungi.</title>
        <authorList>
            <person name="Reynolds N.K."/>
            <person name="Stajich J.E."/>
            <person name="Barry K."/>
            <person name="Grigoriev I.V."/>
            <person name="Crous P."/>
            <person name="Smith M.E."/>
        </authorList>
    </citation>
    <scope>NUCLEOTIDE SEQUENCE</scope>
    <source>
        <strain evidence="12">NRRL 1566</strain>
    </source>
</reference>
<dbReference type="EMBL" id="JANBUW010000117">
    <property type="protein sequence ID" value="KAJ2848957.1"/>
    <property type="molecule type" value="Genomic_DNA"/>
</dbReference>
<dbReference type="PROSITE" id="PS00858">
    <property type="entry name" value="PREPHENATE_DEHYDR_2"/>
    <property type="match status" value="1"/>
</dbReference>
<dbReference type="Pfam" id="PF00351">
    <property type="entry name" value="Biopterin_H"/>
    <property type="match status" value="1"/>
</dbReference>
<dbReference type="GO" id="GO:0004664">
    <property type="term" value="F:prephenate dehydratase activity"/>
    <property type="evidence" value="ECO:0007669"/>
    <property type="project" value="InterPro"/>
</dbReference>
<dbReference type="PROSITE" id="PS00367">
    <property type="entry name" value="BH4_AAA_HYDROXYL_1"/>
    <property type="match status" value="1"/>
</dbReference>
<evidence type="ECO:0000313" key="13">
    <source>
        <dbReference type="Proteomes" id="UP001139887"/>
    </source>
</evidence>
<dbReference type="PRINTS" id="PR00372">
    <property type="entry name" value="FYWHYDRXLASE"/>
</dbReference>
<keyword evidence="6 8" id="KW-0408">Iron</keyword>
<dbReference type="Gene3D" id="1.10.800.10">
    <property type="entry name" value="Aromatic amino acid hydroxylase"/>
    <property type="match status" value="1"/>
</dbReference>
<keyword evidence="5" id="KW-0560">Oxidoreductase</keyword>
<dbReference type="CDD" id="cd04880">
    <property type="entry name" value="ACT_AAAH-PDT-like"/>
    <property type="match status" value="1"/>
</dbReference>
<evidence type="ECO:0000259" key="11">
    <source>
        <dbReference type="PROSITE" id="PS51671"/>
    </source>
</evidence>
<dbReference type="InterPro" id="IPR001273">
    <property type="entry name" value="ArAA_hydroxylase"/>
</dbReference>
<comment type="similarity">
    <text evidence="2">Belongs to the biopterin-dependent aromatic amino acid hydroxylase family.</text>
</comment>
<evidence type="ECO:0000256" key="4">
    <source>
        <dbReference type="ARBA" id="ARBA00022723"/>
    </source>
</evidence>
<dbReference type="GO" id="GO:0004505">
    <property type="term" value="F:phenylalanine 4-monooxygenase activity"/>
    <property type="evidence" value="ECO:0007669"/>
    <property type="project" value="UniProtKB-EC"/>
</dbReference>
<dbReference type="GO" id="GO:0009094">
    <property type="term" value="P:L-phenylalanine biosynthetic process"/>
    <property type="evidence" value="ECO:0007669"/>
    <property type="project" value="InterPro"/>
</dbReference>
<evidence type="ECO:0000259" key="10">
    <source>
        <dbReference type="PROSITE" id="PS51410"/>
    </source>
</evidence>
<feature type="domain" description="ACT" evidence="11">
    <location>
        <begin position="16"/>
        <end position="92"/>
    </location>
</feature>
<gene>
    <name evidence="12" type="ORF">IWW36_002973</name>
</gene>
<dbReference type="InterPro" id="IPR019774">
    <property type="entry name" value="Aromatic-AA_hydroxylase_C"/>
</dbReference>
<keyword evidence="7" id="KW-0503">Monooxygenase</keyword>
<evidence type="ECO:0000256" key="1">
    <source>
        <dbReference type="ARBA" id="ARBA00001954"/>
    </source>
</evidence>
<evidence type="ECO:0000256" key="6">
    <source>
        <dbReference type="ARBA" id="ARBA00023004"/>
    </source>
</evidence>
<dbReference type="PIRSF" id="PIRSF000336">
    <property type="entry name" value="TH"/>
    <property type="match status" value="1"/>
</dbReference>
<name>A0A9W8ICI4_9FUNG</name>
<keyword evidence="4 8" id="KW-0479">Metal-binding</keyword>
<evidence type="ECO:0000313" key="12">
    <source>
        <dbReference type="EMBL" id="KAJ2848957.1"/>
    </source>
</evidence>
<comment type="cofactor">
    <cofactor evidence="1 9">
        <name>Fe(2+)</name>
        <dbReference type="ChEBI" id="CHEBI:29033"/>
    </cofactor>
</comment>
<dbReference type="PROSITE" id="PS51410">
    <property type="entry name" value="BH4_AAA_HYDROXYL_2"/>
    <property type="match status" value="1"/>
</dbReference>
<sequence>MVFDVDAVSGNIQSITLFILLQEQVGALNECLQVLKECNVSMTRIESRPSKSVESGYEFLIDIDMQLKDAVQNVIEEIKKVDIVRDVHNVSSLEGLNDTEFAAEKVPWFPRKISDLDTFINKVLEFGKELSSDHPGAQDPVYRQRRQEIVEKARMYRTGQPLPRIEYTEKEKNTWKYLYTRLHDLYPKYACHNYRQMFDLLEQKSIFTPDEIPQIEDISNFLKERTGFTLRPVMGQLSSRDFLSSLAFRVFHSTQYVRHHSDPLYTPEPDCCHEFLGHVPMLADPCFAELAQEIGLASLGASDEDIKRLAAIFWYTVEFGICRENGDIRVYGAALLSSYGELEYAFTKIPEKRSFEPSEVANQTYPLTEYQPIYFITNSFCDATSKLRDFSMTIERPFQIRYDPYTQTVQVFDSKDQMPHLA</sequence>
<dbReference type="InterPro" id="IPR036951">
    <property type="entry name" value="ArAA_hydroxylase_sf"/>
</dbReference>
<dbReference type="InterPro" id="IPR018301">
    <property type="entry name" value="ArAA_hydroxylase_Fe/CU_BS"/>
</dbReference>
<dbReference type="InterPro" id="IPR036329">
    <property type="entry name" value="Aro-AA_hydroxylase_C_sf"/>
</dbReference>
<dbReference type="PANTHER" id="PTHR11473:SF24">
    <property type="entry name" value="PHENYLALANINE-4-HYDROXYLASE"/>
    <property type="match status" value="1"/>
</dbReference>
<keyword evidence="13" id="KW-1185">Reference proteome</keyword>
<evidence type="ECO:0000256" key="9">
    <source>
        <dbReference type="PIRSR" id="PIRSR601273-2"/>
    </source>
</evidence>
<comment type="caution">
    <text evidence="12">The sequence shown here is derived from an EMBL/GenBank/DDBJ whole genome shotgun (WGS) entry which is preliminary data.</text>
</comment>
<protein>
    <recommendedName>
        <fullName evidence="3">phenylalanine 4-monooxygenase</fullName>
        <ecNumber evidence="3">1.14.16.1</ecNumber>
    </recommendedName>
</protein>
<dbReference type="EC" id="1.14.16.1" evidence="3"/>
<dbReference type="SUPFAM" id="SSF56534">
    <property type="entry name" value="Aromatic aminoacid monoxygenases, catalytic and oligomerization domains"/>
    <property type="match status" value="1"/>
</dbReference>
<feature type="binding site" evidence="8">
    <location>
        <position position="278"/>
    </location>
    <ligand>
        <name>Fe cation</name>
        <dbReference type="ChEBI" id="CHEBI:24875"/>
    </ligand>
</feature>
<dbReference type="PANTHER" id="PTHR11473">
    <property type="entry name" value="AROMATIC AMINO ACID HYDROXYLASE"/>
    <property type="match status" value="1"/>
</dbReference>
<dbReference type="FunFam" id="1.10.800.10:FF:000004">
    <property type="entry name" value="Tyrosine 3-monooxygenase"/>
    <property type="match status" value="1"/>
</dbReference>
<dbReference type="InterPro" id="IPR018528">
    <property type="entry name" value="Preph_deHydtase_CS"/>
</dbReference>
<organism evidence="12 13">
    <name type="scientific">Coemansia brasiliensis</name>
    <dbReference type="NCBI Taxonomy" id="2650707"/>
    <lineage>
        <taxon>Eukaryota</taxon>
        <taxon>Fungi</taxon>
        <taxon>Fungi incertae sedis</taxon>
        <taxon>Zoopagomycota</taxon>
        <taxon>Kickxellomycotina</taxon>
        <taxon>Kickxellomycetes</taxon>
        <taxon>Kickxellales</taxon>
        <taxon>Kickxellaceae</taxon>
        <taxon>Coemansia</taxon>
    </lineage>
</organism>
<dbReference type="Proteomes" id="UP001139887">
    <property type="component" value="Unassembled WGS sequence"/>
</dbReference>
<dbReference type="InterPro" id="IPR045865">
    <property type="entry name" value="ACT-like_dom_sf"/>
</dbReference>
<dbReference type="InterPro" id="IPR019773">
    <property type="entry name" value="Tyrosine_3-monooxygenase-like"/>
</dbReference>
<evidence type="ECO:0000256" key="2">
    <source>
        <dbReference type="ARBA" id="ARBA00009712"/>
    </source>
</evidence>